<proteinExistence type="predicted"/>
<protein>
    <submittedName>
        <fullName evidence="2">Uncharacterized protein</fullName>
    </submittedName>
</protein>
<keyword evidence="3" id="KW-1185">Reference proteome</keyword>
<evidence type="ECO:0000313" key="2">
    <source>
        <dbReference type="EMBL" id="OHE95937.1"/>
    </source>
</evidence>
<feature type="region of interest" description="Disordered" evidence="1">
    <location>
        <begin position="1"/>
        <end position="21"/>
    </location>
</feature>
<dbReference type="Proteomes" id="UP000176998">
    <property type="component" value="Unassembled WGS sequence"/>
</dbReference>
<reference evidence="2 3" key="1">
    <citation type="submission" date="2016-09" db="EMBL/GenBank/DDBJ databases">
        <authorList>
            <person name="Capua I."/>
            <person name="De Benedictis P."/>
            <person name="Joannis T."/>
            <person name="Lombin L.H."/>
            <person name="Cattoli G."/>
        </authorList>
    </citation>
    <scope>NUCLEOTIDE SEQUENCE [LARGE SCALE GENOMIC DNA]</scope>
    <source>
        <strain evidence="2 3">IMI 309357</strain>
    </source>
</reference>
<dbReference type="EMBL" id="MJBS01000076">
    <property type="protein sequence ID" value="OHE95937.1"/>
    <property type="molecule type" value="Genomic_DNA"/>
</dbReference>
<dbReference type="RefSeq" id="XP_022473098.1">
    <property type="nucleotide sequence ID" value="XM_022620419.1"/>
</dbReference>
<evidence type="ECO:0000313" key="3">
    <source>
        <dbReference type="Proteomes" id="UP000176998"/>
    </source>
</evidence>
<dbReference type="GeneID" id="34561929"/>
<name>A0A1G4B3G5_9PEZI</name>
<organism evidence="2 3">
    <name type="scientific">Colletotrichum orchidophilum</name>
    <dbReference type="NCBI Taxonomy" id="1209926"/>
    <lineage>
        <taxon>Eukaryota</taxon>
        <taxon>Fungi</taxon>
        <taxon>Dikarya</taxon>
        <taxon>Ascomycota</taxon>
        <taxon>Pezizomycotina</taxon>
        <taxon>Sordariomycetes</taxon>
        <taxon>Hypocreomycetidae</taxon>
        <taxon>Glomerellales</taxon>
        <taxon>Glomerellaceae</taxon>
        <taxon>Colletotrichum</taxon>
    </lineage>
</organism>
<comment type="caution">
    <text evidence="2">The sequence shown here is derived from an EMBL/GenBank/DDBJ whole genome shotgun (WGS) entry which is preliminary data.</text>
</comment>
<evidence type="ECO:0000256" key="1">
    <source>
        <dbReference type="SAM" id="MobiDB-lite"/>
    </source>
</evidence>
<accession>A0A1G4B3G5</accession>
<gene>
    <name evidence="2" type="ORF">CORC01_08789</name>
</gene>
<sequence>MDSEYGTATASQPIQSLDKPSNFRTLQARRASAANLALGSASHRALFPSTFEKLEVGRPPVILGRGLNPQRRLCSGNESSVSIEEGGYRRWGGLANTRANFHVTPHSSLWVTSG</sequence>
<dbReference type="AlphaFoldDB" id="A0A1G4B3G5"/>